<evidence type="ECO:0000256" key="2">
    <source>
        <dbReference type="SAM" id="Phobius"/>
    </source>
</evidence>
<name>A0A919N9T0_9ACTN</name>
<evidence type="ECO:0000313" key="3">
    <source>
        <dbReference type="EMBL" id="GIF07174.1"/>
    </source>
</evidence>
<evidence type="ECO:0000313" key="4">
    <source>
        <dbReference type="Proteomes" id="UP000629619"/>
    </source>
</evidence>
<protein>
    <submittedName>
        <fullName evidence="3">Uncharacterized protein</fullName>
    </submittedName>
</protein>
<feature type="compositionally biased region" description="Low complexity" evidence="1">
    <location>
        <begin position="243"/>
        <end position="256"/>
    </location>
</feature>
<feature type="transmembrane region" description="Helical" evidence="2">
    <location>
        <begin position="29"/>
        <end position="51"/>
    </location>
</feature>
<dbReference type="AlphaFoldDB" id="A0A919N9T0"/>
<dbReference type="Proteomes" id="UP000629619">
    <property type="component" value="Unassembled WGS sequence"/>
</dbReference>
<gene>
    <name evidence="3" type="ORF">Asi03nite_47120</name>
</gene>
<keyword evidence="4" id="KW-1185">Reference proteome</keyword>
<feature type="transmembrane region" description="Helical" evidence="2">
    <location>
        <begin position="58"/>
        <end position="76"/>
    </location>
</feature>
<keyword evidence="2" id="KW-0472">Membrane</keyword>
<accession>A0A919N9T0</accession>
<feature type="region of interest" description="Disordered" evidence="1">
    <location>
        <begin position="220"/>
        <end position="306"/>
    </location>
</feature>
<comment type="caution">
    <text evidence="3">The sequence shown here is derived from an EMBL/GenBank/DDBJ whole genome shotgun (WGS) entry which is preliminary data.</text>
</comment>
<dbReference type="EMBL" id="BOMW01000045">
    <property type="protein sequence ID" value="GIF07174.1"/>
    <property type="molecule type" value="Genomic_DNA"/>
</dbReference>
<feature type="region of interest" description="Disordered" evidence="1">
    <location>
        <begin position="159"/>
        <end position="204"/>
    </location>
</feature>
<sequence length="328" mass="32884">MYALVLAPAVWVLAGVGFTHDLTSRGRDFFAAESLSGLLLLLFAGILYAIMTFSPISPLGPAIAGAAFLGVTYWAWSAPESYAGVWPADVVKDGFDLSRPGYGLAALLAVPLLGTMLSARRWARYEPPVLPIIGEIGRFRGSAKVAGVSVAAAETTVLRTAQTPRRPADATVAMPPAAPAAPAAPATSTVPSTSAAPASSAASTAPAASEDATVALPATPKASAAPAAGEKKPASALGAVSQDTTTLLPVTRTDTTAPAESNKSGITANSTIAATDEKTVSQPAGSAGDGDGPVAVTLPAKNPDDEATEVLHGLVTPPGEQAEVAKLP</sequence>
<feature type="transmembrane region" description="Helical" evidence="2">
    <location>
        <begin position="101"/>
        <end position="119"/>
    </location>
</feature>
<feature type="compositionally biased region" description="Low complexity" evidence="1">
    <location>
        <begin position="169"/>
        <end position="204"/>
    </location>
</feature>
<feature type="compositionally biased region" description="Polar residues" evidence="1">
    <location>
        <begin position="258"/>
        <end position="273"/>
    </location>
</feature>
<evidence type="ECO:0000256" key="1">
    <source>
        <dbReference type="SAM" id="MobiDB-lite"/>
    </source>
</evidence>
<proteinExistence type="predicted"/>
<organism evidence="3 4">
    <name type="scientific">Actinoplanes siamensis</name>
    <dbReference type="NCBI Taxonomy" id="1223317"/>
    <lineage>
        <taxon>Bacteria</taxon>
        <taxon>Bacillati</taxon>
        <taxon>Actinomycetota</taxon>
        <taxon>Actinomycetes</taxon>
        <taxon>Micromonosporales</taxon>
        <taxon>Micromonosporaceae</taxon>
        <taxon>Actinoplanes</taxon>
    </lineage>
</organism>
<keyword evidence="2" id="KW-0812">Transmembrane</keyword>
<keyword evidence="2" id="KW-1133">Transmembrane helix</keyword>
<reference evidence="3" key="1">
    <citation type="submission" date="2021-01" db="EMBL/GenBank/DDBJ databases">
        <title>Whole genome shotgun sequence of Actinoplanes siamensis NBRC 109076.</title>
        <authorList>
            <person name="Komaki H."/>
            <person name="Tamura T."/>
        </authorList>
    </citation>
    <scope>NUCLEOTIDE SEQUENCE</scope>
    <source>
        <strain evidence="3">NBRC 109076</strain>
    </source>
</reference>